<feature type="non-terminal residue" evidence="2">
    <location>
        <position position="321"/>
    </location>
</feature>
<reference evidence="2" key="1">
    <citation type="journal article" date="2020" name="Stud. Mycol.">
        <title>101 Dothideomycetes genomes: a test case for predicting lifestyles and emergence of pathogens.</title>
        <authorList>
            <person name="Haridas S."/>
            <person name="Albert R."/>
            <person name="Binder M."/>
            <person name="Bloem J."/>
            <person name="Labutti K."/>
            <person name="Salamov A."/>
            <person name="Andreopoulos B."/>
            <person name="Baker S."/>
            <person name="Barry K."/>
            <person name="Bills G."/>
            <person name="Bluhm B."/>
            <person name="Cannon C."/>
            <person name="Castanera R."/>
            <person name="Culley D."/>
            <person name="Daum C."/>
            <person name="Ezra D."/>
            <person name="Gonzalez J."/>
            <person name="Henrissat B."/>
            <person name="Kuo A."/>
            <person name="Liang C."/>
            <person name="Lipzen A."/>
            <person name="Lutzoni F."/>
            <person name="Magnuson J."/>
            <person name="Mondo S."/>
            <person name="Nolan M."/>
            <person name="Ohm R."/>
            <person name="Pangilinan J."/>
            <person name="Park H.-J."/>
            <person name="Ramirez L."/>
            <person name="Alfaro M."/>
            <person name="Sun H."/>
            <person name="Tritt A."/>
            <person name="Yoshinaga Y."/>
            <person name="Zwiers L.-H."/>
            <person name="Turgeon B."/>
            <person name="Goodwin S."/>
            <person name="Spatafora J."/>
            <person name="Crous P."/>
            <person name="Grigoriev I."/>
        </authorList>
    </citation>
    <scope>NUCLEOTIDE SEQUENCE</scope>
    <source>
        <strain evidence="2">CBS 110217</strain>
    </source>
</reference>
<organism evidence="2 3">
    <name type="scientific">Setomelanomma holmii</name>
    <dbReference type="NCBI Taxonomy" id="210430"/>
    <lineage>
        <taxon>Eukaryota</taxon>
        <taxon>Fungi</taxon>
        <taxon>Dikarya</taxon>
        <taxon>Ascomycota</taxon>
        <taxon>Pezizomycotina</taxon>
        <taxon>Dothideomycetes</taxon>
        <taxon>Pleosporomycetidae</taxon>
        <taxon>Pleosporales</taxon>
        <taxon>Pleosporineae</taxon>
        <taxon>Phaeosphaeriaceae</taxon>
        <taxon>Setomelanomma</taxon>
    </lineage>
</organism>
<gene>
    <name evidence="2" type="ORF">EK21DRAFT_29936</name>
</gene>
<feature type="transmembrane region" description="Helical" evidence="1">
    <location>
        <begin position="75"/>
        <end position="96"/>
    </location>
</feature>
<evidence type="ECO:0000256" key="1">
    <source>
        <dbReference type="SAM" id="Phobius"/>
    </source>
</evidence>
<dbReference type="Proteomes" id="UP000799777">
    <property type="component" value="Unassembled WGS sequence"/>
</dbReference>
<name>A0A9P4LJE1_9PLEO</name>
<dbReference type="EMBL" id="ML978231">
    <property type="protein sequence ID" value="KAF2027150.1"/>
    <property type="molecule type" value="Genomic_DNA"/>
</dbReference>
<keyword evidence="3" id="KW-1185">Reference proteome</keyword>
<feature type="transmembrane region" description="Helical" evidence="1">
    <location>
        <begin position="243"/>
        <end position="264"/>
    </location>
</feature>
<dbReference type="AlphaFoldDB" id="A0A9P4LJE1"/>
<proteinExistence type="predicted"/>
<evidence type="ECO:0000313" key="2">
    <source>
        <dbReference type="EMBL" id="KAF2027150.1"/>
    </source>
</evidence>
<accession>A0A9P4LJE1</accession>
<keyword evidence="1" id="KW-0472">Membrane</keyword>
<feature type="transmembrane region" description="Helical" evidence="1">
    <location>
        <begin position="172"/>
        <end position="198"/>
    </location>
</feature>
<feature type="transmembrane region" description="Helical" evidence="1">
    <location>
        <begin position="20"/>
        <end position="39"/>
    </location>
</feature>
<feature type="transmembrane region" description="Helical" evidence="1">
    <location>
        <begin position="143"/>
        <end position="160"/>
    </location>
</feature>
<evidence type="ECO:0000313" key="3">
    <source>
        <dbReference type="Proteomes" id="UP000799777"/>
    </source>
</evidence>
<comment type="caution">
    <text evidence="2">The sequence shown here is derived from an EMBL/GenBank/DDBJ whole genome shotgun (WGS) entry which is preliminary data.</text>
</comment>
<dbReference type="OrthoDB" id="18595at2759"/>
<sequence length="321" mass="36225">MALRGFSTLLYYSQPPHNYIGTTIFLSYIVLALYATLNITSSLSTQYNKAYHLNTPHQDATSKAAQEVRKRHIKIYAFLSSISFATLSYHMLFYLITHYLNWTGKPTRSITNVSSDSLKSWMLSSTLFQDFATELVAAPANTVYTQVAILATFFWNMWIAKKAREHHLRPAAMWTYILLSQILPISFTSALLITSLHIHLASSPMTQAPKPTTRNRQIRASPLLPTILLNCALLALPTLSKHAMFIPLVLFSRFVLCLPHSGMVRFNEQEVRKCLVISAGSLVAYWASQRQELRSADRRVLRGNLYAVRALGWDALLGGVI</sequence>
<protein>
    <submittedName>
        <fullName evidence="2">Uncharacterized protein</fullName>
    </submittedName>
</protein>
<keyword evidence="1" id="KW-0812">Transmembrane</keyword>
<keyword evidence="1" id="KW-1133">Transmembrane helix</keyword>